<gene>
    <name evidence="7" type="ORF">C7M84_005366</name>
</gene>
<accession>A0A423THU5</accession>
<sequence>MPVGFGGHPTADVYSLPEENDDVIVPKGMTLIVDTTAPPLRSVVVYGTLEFQDTMDHVFQAEAILIQGGSVIAGSSPENPFTHKLRLILRASTNSSSDLPMGVGRKSIGVYGQLSLHGRPLTNTWAKLGATAAPGDSQLTLAHPVDSSWQGKQVMVTSTSEEANHTEIRTVTHVNGAVLTLDSPLTHQHLGARHTLSDGSFEYDLKGEVGVLTRNIVIEGEVVASEKDFGGSVRVAELTAEGEVYRGQAQLSGVELKHMGQEGFTGQQDPRFSLVFLGLGPRGASSYVRQCSFNTNYNTAVGILASSGVAVEECVVYRTVGSSIKDQGSGNVFKNNLVSVMLFPGTYGGRWEPENRDWHAGFDLEEASGTVLRGNVVAGSEQTGFRVYGELCEQATTWQGNEAHNVIFGVMVISVDNQVGVNQLVYGPPALSHRRYPKTATARDSIFVGASPSHSCQVQAARSAVYDFFSGVLWSPGAVGGHAGVLFASFISKPNLGPKGFHGAAQYPALDGATHITNVTFVAYASRSCGRDVALLTNRGSNDAIHPVFVRGLSFVDTPPENYLYLHDPQTPTITLATAHKPQPPSTLSLLTAHTQPLNLSQQPHKPQPTQQPTKPPTTLNPFPPHSPHKPPTTLNPFPPHSPHKPQTTLTPFLLHSPHKPQPHSPLSLLKPQPQTLLTAHINPQPHSPLSLLTAHKTPTTLNPFPPHSPHKPPTTLTPFLLLTAHINPPTTLTPFPPHSPKTQPHLPLALLTAHITPPHSPLSLLTATKPPTTLPFRPHKPPTTLTPFSPRRPNLDLVRPADCVDMDCDGLKKVIVQDMDGTLLGIVRDDSCSFVTSWRAWRCSGLRHRMLVLESLDADSLVRRLSPVALVANPGPSGYVDLVNGPMDHGWCLGYTCQRRLSTFYSVVASGQVYEVAMTSLPPQELRLHLLHSDPSEVLLLRLFYPMTQRFDVYVDGSFVPPTNVDPETYPGSYQLLPEDPDDPEAFYPALQDAAGSNYLARESKFLHLVVRGGNHSYDIRTSPVVVLSLGILVSEDDFYEAEEVVRNVALLLNVAPENVEVSGAPLSSLRGAGQAIGGDALTYDDLLNRLGVVVDCFQSLGCGANIVSLKSPNEQFAALLAHDAPLYSVRQQQLEKEELDQLLEGEVFLRPAYAEVVLEPPEVVMADEAFAVVVAVFAEDGTRVTSLGSKGSPWMLTASLEGGPPGARLQGSTTVPYSQGQAVFLDLVVDTPGEGYGLKFRVTSPENAPSLEVTLEDTFSVEHDF</sequence>
<dbReference type="SUPFAM" id="SSF51126">
    <property type="entry name" value="Pectin lyase-like"/>
    <property type="match status" value="1"/>
</dbReference>
<dbReference type="AlphaFoldDB" id="A0A423THU5"/>
<keyword evidence="4" id="KW-0325">Glycoprotein</keyword>
<evidence type="ECO:0000259" key="6">
    <source>
        <dbReference type="PROSITE" id="PS51484"/>
    </source>
</evidence>
<dbReference type="SMART" id="SM01225">
    <property type="entry name" value="G8"/>
    <property type="match status" value="1"/>
</dbReference>
<evidence type="ECO:0000256" key="1">
    <source>
        <dbReference type="ARBA" id="ARBA00004236"/>
    </source>
</evidence>
<feature type="region of interest" description="Disordered" evidence="5">
    <location>
        <begin position="772"/>
        <end position="793"/>
    </location>
</feature>
<dbReference type="PROSITE" id="PS51484">
    <property type="entry name" value="G8"/>
    <property type="match status" value="1"/>
</dbReference>
<dbReference type="InterPro" id="IPR055401">
    <property type="entry name" value="CEMIP_beta-hel_dom"/>
</dbReference>
<dbReference type="InterPro" id="IPR052387">
    <property type="entry name" value="Fibrocystin"/>
</dbReference>
<dbReference type="Proteomes" id="UP000283509">
    <property type="component" value="Unassembled WGS sequence"/>
</dbReference>
<reference evidence="7 8" key="2">
    <citation type="submission" date="2019-01" db="EMBL/GenBank/DDBJ databases">
        <title>The decoding of complex shrimp genome reveals the adaptation for benthos swimmer, frequently molting mechanism and breeding impact on genome.</title>
        <authorList>
            <person name="Sun Y."/>
            <person name="Gao Y."/>
            <person name="Yu Y."/>
        </authorList>
    </citation>
    <scope>NUCLEOTIDE SEQUENCE [LARGE SCALE GENOMIC DNA]</scope>
    <source>
        <tissue evidence="7">Muscle</tissue>
    </source>
</reference>
<comment type="subcellular location">
    <subcellularLocation>
        <location evidence="1">Cell membrane</location>
    </subcellularLocation>
</comment>
<protein>
    <submittedName>
        <fullName evidence="7">Putative fibrocystin-L-like</fullName>
    </submittedName>
</protein>
<dbReference type="InterPro" id="IPR019316">
    <property type="entry name" value="G8_domain"/>
</dbReference>
<evidence type="ECO:0000313" key="8">
    <source>
        <dbReference type="Proteomes" id="UP000283509"/>
    </source>
</evidence>
<evidence type="ECO:0000256" key="2">
    <source>
        <dbReference type="ARBA" id="ARBA00022475"/>
    </source>
</evidence>
<dbReference type="InterPro" id="IPR011050">
    <property type="entry name" value="Pectin_lyase_fold/virulence"/>
</dbReference>
<feature type="domain" description="G8" evidence="6">
    <location>
        <begin position="9"/>
        <end position="130"/>
    </location>
</feature>
<comment type="caution">
    <text evidence="7">The sequence shown here is derived from an EMBL/GenBank/DDBJ whole genome shotgun (WGS) entry which is preliminary data.</text>
</comment>
<feature type="region of interest" description="Disordered" evidence="5">
    <location>
        <begin position="599"/>
        <end position="665"/>
    </location>
</feature>
<dbReference type="Gene3D" id="2.160.20.10">
    <property type="entry name" value="Single-stranded right-handed beta-helix, Pectin lyase-like"/>
    <property type="match status" value="1"/>
</dbReference>
<evidence type="ECO:0000256" key="5">
    <source>
        <dbReference type="SAM" id="MobiDB-lite"/>
    </source>
</evidence>
<name>A0A423THU5_PENVA</name>
<dbReference type="OrthoDB" id="6374595at2759"/>
<keyword evidence="2" id="KW-0472">Membrane</keyword>
<organism evidence="7 8">
    <name type="scientific">Penaeus vannamei</name>
    <name type="common">Whiteleg shrimp</name>
    <name type="synonym">Litopenaeus vannamei</name>
    <dbReference type="NCBI Taxonomy" id="6689"/>
    <lineage>
        <taxon>Eukaryota</taxon>
        <taxon>Metazoa</taxon>
        <taxon>Ecdysozoa</taxon>
        <taxon>Arthropoda</taxon>
        <taxon>Crustacea</taxon>
        <taxon>Multicrustacea</taxon>
        <taxon>Malacostraca</taxon>
        <taxon>Eumalacostraca</taxon>
        <taxon>Eucarida</taxon>
        <taxon>Decapoda</taxon>
        <taxon>Dendrobranchiata</taxon>
        <taxon>Penaeoidea</taxon>
        <taxon>Penaeidae</taxon>
        <taxon>Penaeus</taxon>
    </lineage>
</organism>
<dbReference type="PANTHER" id="PTHR46769:SF2">
    <property type="entry name" value="FIBROCYSTIN-L ISOFORM 2 PRECURSOR-RELATED"/>
    <property type="match status" value="1"/>
</dbReference>
<dbReference type="STRING" id="6689.A0A423THU5"/>
<reference evidence="7 8" key="1">
    <citation type="submission" date="2018-04" db="EMBL/GenBank/DDBJ databases">
        <authorList>
            <person name="Zhang X."/>
            <person name="Yuan J."/>
            <person name="Li F."/>
            <person name="Xiang J."/>
        </authorList>
    </citation>
    <scope>NUCLEOTIDE SEQUENCE [LARGE SCALE GENOMIC DNA]</scope>
    <source>
        <tissue evidence="7">Muscle</tissue>
    </source>
</reference>
<evidence type="ECO:0000313" key="7">
    <source>
        <dbReference type="EMBL" id="ROT76056.1"/>
    </source>
</evidence>
<dbReference type="EMBL" id="QCYY01001697">
    <property type="protein sequence ID" value="ROT76056.1"/>
    <property type="molecule type" value="Genomic_DNA"/>
</dbReference>
<keyword evidence="2" id="KW-1003">Cell membrane</keyword>
<dbReference type="PANTHER" id="PTHR46769">
    <property type="entry name" value="POLYCYSTIC KIDNEY AND HEPATIC DISEASE 1 (AUTOSOMAL RECESSIVE)-LIKE 1"/>
    <property type="match status" value="1"/>
</dbReference>
<evidence type="ECO:0000256" key="4">
    <source>
        <dbReference type="ARBA" id="ARBA00023180"/>
    </source>
</evidence>
<proteinExistence type="predicted"/>
<dbReference type="Pfam" id="PF10162">
    <property type="entry name" value="G8"/>
    <property type="match status" value="1"/>
</dbReference>
<dbReference type="Pfam" id="PF24606">
    <property type="entry name" value="CEMIP_beta-hel"/>
    <property type="match status" value="1"/>
</dbReference>
<feature type="compositionally biased region" description="Low complexity" evidence="5">
    <location>
        <begin position="602"/>
        <end position="613"/>
    </location>
</feature>
<dbReference type="InterPro" id="IPR012334">
    <property type="entry name" value="Pectin_lyas_fold"/>
</dbReference>
<dbReference type="GO" id="GO:0005886">
    <property type="term" value="C:plasma membrane"/>
    <property type="evidence" value="ECO:0007669"/>
    <property type="project" value="UniProtKB-SubCell"/>
</dbReference>
<keyword evidence="8" id="KW-1185">Reference proteome</keyword>
<evidence type="ECO:0000256" key="3">
    <source>
        <dbReference type="ARBA" id="ARBA00022729"/>
    </source>
</evidence>
<keyword evidence="3" id="KW-0732">Signal</keyword>